<dbReference type="PROSITE" id="PS01109">
    <property type="entry name" value="RIBOSOMAL_L10"/>
    <property type="match status" value="1"/>
</dbReference>
<evidence type="ECO:0000256" key="1">
    <source>
        <dbReference type="ARBA" id="ARBA00008889"/>
    </source>
</evidence>
<comment type="similarity">
    <text evidence="1 5">Belongs to the universal ribosomal protein uL10 family.</text>
</comment>
<keyword evidence="3 5" id="KW-0687">Ribonucleoprotein</keyword>
<dbReference type="Gene3D" id="6.10.250.290">
    <property type="match status" value="1"/>
</dbReference>
<evidence type="ECO:0000256" key="2">
    <source>
        <dbReference type="ARBA" id="ARBA00022980"/>
    </source>
</evidence>
<organism evidence="6 7">
    <name type="scientific">Clostridium facile</name>
    <dbReference type="NCBI Taxonomy" id="2763035"/>
    <lineage>
        <taxon>Bacteria</taxon>
        <taxon>Bacillati</taxon>
        <taxon>Bacillota</taxon>
        <taxon>Clostridia</taxon>
        <taxon>Eubacteriales</taxon>
        <taxon>Clostridiaceae</taxon>
        <taxon>Clostridium</taxon>
    </lineage>
</organism>
<name>A0ABR7IMR6_9CLOT</name>
<reference evidence="6 7" key="1">
    <citation type="submission" date="2020-08" db="EMBL/GenBank/DDBJ databases">
        <title>Genome public.</title>
        <authorList>
            <person name="Liu C."/>
            <person name="Sun Q."/>
        </authorList>
    </citation>
    <scope>NUCLEOTIDE SEQUENCE [LARGE SCALE GENOMIC DNA]</scope>
    <source>
        <strain evidence="6 7">NSJ-27</strain>
    </source>
</reference>
<keyword evidence="7" id="KW-1185">Reference proteome</keyword>
<keyword evidence="5" id="KW-0694">RNA-binding</keyword>
<dbReference type="InterPro" id="IPR022973">
    <property type="entry name" value="Ribosomal_uL10_bac"/>
</dbReference>
<dbReference type="PANTHER" id="PTHR11560">
    <property type="entry name" value="39S RIBOSOMAL PROTEIN L10, MITOCHONDRIAL"/>
    <property type="match status" value="1"/>
</dbReference>
<dbReference type="HAMAP" id="MF_00362">
    <property type="entry name" value="Ribosomal_uL10"/>
    <property type="match status" value="1"/>
</dbReference>
<protein>
    <recommendedName>
        <fullName evidence="4 5">Large ribosomal subunit protein uL10</fullName>
    </recommendedName>
</protein>
<keyword evidence="2 5" id="KW-0689">Ribosomal protein</keyword>
<dbReference type="InterPro" id="IPR043141">
    <property type="entry name" value="Ribosomal_uL10-like_sf"/>
</dbReference>
<evidence type="ECO:0000313" key="6">
    <source>
        <dbReference type="EMBL" id="MBC5786439.1"/>
    </source>
</evidence>
<sequence length="168" mass="18060">MPSEKILQTKQQLVAELTEKIKGAVAGVIVDYKGINVEQDTKMRKELREAGVEYFVVKNTMLRFAINACGYEALDEHLEGTTAIAISTEDVVAPAKVISKYVKELGDTTDFAVKGGFMEGNVIDAATVKELGNLPTKEQLVGQLLSVLVAPVRGLAVALNAIAEKEPA</sequence>
<proteinExistence type="inferred from homology"/>
<gene>
    <name evidence="5" type="primary">rplJ</name>
    <name evidence="6" type="ORF">H8Z77_00140</name>
</gene>
<evidence type="ECO:0000256" key="5">
    <source>
        <dbReference type="HAMAP-Rule" id="MF_00362"/>
    </source>
</evidence>
<comment type="function">
    <text evidence="5">Forms part of the ribosomal stalk, playing a central role in the interaction of the ribosome with GTP-bound translation factors.</text>
</comment>
<dbReference type="Gene3D" id="3.30.70.1730">
    <property type="match status" value="1"/>
</dbReference>
<dbReference type="CDD" id="cd05797">
    <property type="entry name" value="Ribosomal_L10"/>
    <property type="match status" value="1"/>
</dbReference>
<dbReference type="NCBIfam" id="NF000955">
    <property type="entry name" value="PRK00099.1-1"/>
    <property type="match status" value="1"/>
</dbReference>
<comment type="subunit">
    <text evidence="5">Part of the ribosomal stalk of the 50S ribosomal subunit. The N-terminus interacts with L11 and the large rRNA to form the base of the stalk. The C-terminus forms an elongated spine to which L12 dimers bind in a sequential fashion forming a multimeric L10(L12)X complex.</text>
</comment>
<dbReference type="InterPro" id="IPR047865">
    <property type="entry name" value="Ribosomal_uL10_bac_type"/>
</dbReference>
<dbReference type="InterPro" id="IPR002363">
    <property type="entry name" value="Ribosomal_uL10_CS_bac"/>
</dbReference>
<accession>A0ABR7IMR6</accession>
<evidence type="ECO:0000313" key="7">
    <source>
        <dbReference type="Proteomes" id="UP000649151"/>
    </source>
</evidence>
<evidence type="ECO:0000256" key="3">
    <source>
        <dbReference type="ARBA" id="ARBA00023274"/>
    </source>
</evidence>
<dbReference type="Pfam" id="PF00466">
    <property type="entry name" value="Ribosomal_L10"/>
    <property type="match status" value="1"/>
</dbReference>
<evidence type="ECO:0000256" key="4">
    <source>
        <dbReference type="ARBA" id="ARBA00035202"/>
    </source>
</evidence>
<dbReference type="EMBL" id="JACOQK010000001">
    <property type="protein sequence ID" value="MBC5786439.1"/>
    <property type="molecule type" value="Genomic_DNA"/>
</dbReference>
<keyword evidence="5" id="KW-0699">rRNA-binding</keyword>
<dbReference type="SUPFAM" id="SSF160369">
    <property type="entry name" value="Ribosomal protein L10-like"/>
    <property type="match status" value="1"/>
</dbReference>
<dbReference type="GO" id="GO:0005840">
    <property type="term" value="C:ribosome"/>
    <property type="evidence" value="ECO:0007669"/>
    <property type="project" value="UniProtKB-KW"/>
</dbReference>
<dbReference type="Proteomes" id="UP000649151">
    <property type="component" value="Unassembled WGS sequence"/>
</dbReference>
<dbReference type="InterPro" id="IPR001790">
    <property type="entry name" value="Ribosomal_uL10"/>
</dbReference>
<comment type="caution">
    <text evidence="6">The sequence shown here is derived from an EMBL/GenBank/DDBJ whole genome shotgun (WGS) entry which is preliminary data.</text>
</comment>